<feature type="chain" id="PRO_5009296197" description="Sugar lactone lactonase YvrE" evidence="1">
    <location>
        <begin position="34"/>
        <end position="329"/>
    </location>
</feature>
<dbReference type="PANTHER" id="PTHR42060:SF1">
    <property type="entry name" value="NHL REPEAT-CONTAINING PROTEIN"/>
    <property type="match status" value="1"/>
</dbReference>
<accession>A0A1H6DQ95</accession>
<evidence type="ECO:0000313" key="3">
    <source>
        <dbReference type="Proteomes" id="UP000236754"/>
    </source>
</evidence>
<evidence type="ECO:0000256" key="1">
    <source>
        <dbReference type="SAM" id="SignalP"/>
    </source>
</evidence>
<dbReference type="Gene3D" id="2.120.10.30">
    <property type="entry name" value="TolB, C-terminal domain"/>
    <property type="match status" value="1"/>
</dbReference>
<dbReference type="RefSeq" id="WP_103889355.1">
    <property type="nucleotide sequence ID" value="NZ_FNVU01000018.1"/>
</dbReference>
<protein>
    <recommendedName>
        <fullName evidence="4">Sugar lactone lactonase YvrE</fullName>
    </recommendedName>
</protein>
<gene>
    <name evidence="2" type="ORF">SAMN05216223_11886</name>
</gene>
<sequence length="329" mass="33597">MSQRKTRLTVSAVVTAATALAATVLAGAGPAGAAPTAARPLSDVRIATHFDLDAGQMPENVALLPDGTADVTFAGARQVARITPRGTTSILATLPAPADGGVHTPVLGFPLTTGIVRASDGTLYVLYATGTADLTGLWRLRPGHAPQRIAALPATGLPNGLALDPRGNQLYITDSALGTVWTVPTSGGTPTPWSTGSALAPTVLLGVNGAKVHDGALWVTNLDRGTLLRIPILPGNRAGAPQVTASGMVGIDDFTFTGRGDQVLAALNGPDQVVRVEPDGTHTVLLDAADGLQNPTSVALHGDQVDVFSAAYTTGTDPNLLRARLHDHP</sequence>
<dbReference type="EMBL" id="FNVU01000018">
    <property type="protein sequence ID" value="SEG87380.1"/>
    <property type="molecule type" value="Genomic_DNA"/>
</dbReference>
<feature type="signal peptide" evidence="1">
    <location>
        <begin position="1"/>
        <end position="33"/>
    </location>
</feature>
<organism evidence="2 3">
    <name type="scientific">Actinacidiphila yanglinensis</name>
    <dbReference type="NCBI Taxonomy" id="310779"/>
    <lineage>
        <taxon>Bacteria</taxon>
        <taxon>Bacillati</taxon>
        <taxon>Actinomycetota</taxon>
        <taxon>Actinomycetes</taxon>
        <taxon>Kitasatosporales</taxon>
        <taxon>Streptomycetaceae</taxon>
        <taxon>Actinacidiphila</taxon>
    </lineage>
</organism>
<dbReference type="InterPro" id="IPR052998">
    <property type="entry name" value="Hetero-Diels-Alderase-like"/>
</dbReference>
<evidence type="ECO:0000313" key="2">
    <source>
        <dbReference type="EMBL" id="SEG87380.1"/>
    </source>
</evidence>
<keyword evidence="1" id="KW-0732">Signal</keyword>
<dbReference type="Proteomes" id="UP000236754">
    <property type="component" value="Unassembled WGS sequence"/>
</dbReference>
<dbReference type="OrthoDB" id="9768084at2"/>
<dbReference type="PANTHER" id="PTHR42060">
    <property type="entry name" value="NHL REPEAT-CONTAINING PROTEIN-RELATED"/>
    <property type="match status" value="1"/>
</dbReference>
<reference evidence="2 3" key="1">
    <citation type="submission" date="2016-10" db="EMBL/GenBank/DDBJ databases">
        <authorList>
            <person name="de Groot N.N."/>
        </authorList>
    </citation>
    <scope>NUCLEOTIDE SEQUENCE [LARGE SCALE GENOMIC DNA]</scope>
    <source>
        <strain evidence="2 3">CGMCC 4.2023</strain>
    </source>
</reference>
<dbReference type="AlphaFoldDB" id="A0A1H6DQ95"/>
<proteinExistence type="predicted"/>
<evidence type="ECO:0008006" key="4">
    <source>
        <dbReference type="Google" id="ProtNLM"/>
    </source>
</evidence>
<dbReference type="SUPFAM" id="SSF63829">
    <property type="entry name" value="Calcium-dependent phosphotriesterase"/>
    <property type="match status" value="1"/>
</dbReference>
<dbReference type="InterPro" id="IPR011042">
    <property type="entry name" value="6-blade_b-propeller_TolB-like"/>
</dbReference>
<name>A0A1H6DQ95_9ACTN</name>
<keyword evidence="3" id="KW-1185">Reference proteome</keyword>